<reference evidence="1" key="1">
    <citation type="submission" date="2019-03" db="EMBL/GenBank/DDBJ databases">
        <title>WGS assembly of Setaria viridis.</title>
        <authorList>
            <person name="Huang P."/>
            <person name="Jenkins J."/>
            <person name="Grimwood J."/>
            <person name="Barry K."/>
            <person name="Healey A."/>
            <person name="Mamidi S."/>
            <person name="Sreedasyam A."/>
            <person name="Shu S."/>
            <person name="Feldman M."/>
            <person name="Wu J."/>
            <person name="Yu Y."/>
            <person name="Chen C."/>
            <person name="Johnson J."/>
            <person name="Rokhsar D."/>
            <person name="Baxter I."/>
            <person name="Schmutz J."/>
            <person name="Brutnell T."/>
            <person name="Kellogg E."/>
        </authorList>
    </citation>
    <scope>NUCLEOTIDE SEQUENCE [LARGE SCALE GENOMIC DNA]</scope>
</reference>
<organism evidence="1 2">
    <name type="scientific">Setaria viridis</name>
    <name type="common">Green bristlegrass</name>
    <name type="synonym">Setaria italica subsp. viridis</name>
    <dbReference type="NCBI Taxonomy" id="4556"/>
    <lineage>
        <taxon>Eukaryota</taxon>
        <taxon>Viridiplantae</taxon>
        <taxon>Streptophyta</taxon>
        <taxon>Embryophyta</taxon>
        <taxon>Tracheophyta</taxon>
        <taxon>Spermatophyta</taxon>
        <taxon>Magnoliopsida</taxon>
        <taxon>Liliopsida</taxon>
        <taxon>Poales</taxon>
        <taxon>Poaceae</taxon>
        <taxon>PACMAD clade</taxon>
        <taxon>Panicoideae</taxon>
        <taxon>Panicodae</taxon>
        <taxon>Paniceae</taxon>
        <taxon>Cenchrinae</taxon>
        <taxon>Setaria</taxon>
    </lineage>
</organism>
<protein>
    <submittedName>
        <fullName evidence="1">Uncharacterized protein</fullName>
    </submittedName>
</protein>
<dbReference type="AlphaFoldDB" id="A0A4V6D3X7"/>
<accession>A0A4V6D3X7</accession>
<proteinExistence type="predicted"/>
<keyword evidence="2" id="KW-1185">Reference proteome</keyword>
<dbReference type="Gramene" id="TKW04326">
    <property type="protein sequence ID" value="TKW04326"/>
    <property type="gene ID" value="SEVIR_7G101550v2"/>
</dbReference>
<name>A0A4V6D3X7_SETVI</name>
<dbReference type="EMBL" id="CM016558">
    <property type="protein sequence ID" value="TKW04326.1"/>
    <property type="molecule type" value="Genomic_DNA"/>
</dbReference>
<gene>
    <name evidence="1" type="ORF">SEVIR_7G101550v2</name>
</gene>
<dbReference type="Proteomes" id="UP000298652">
    <property type="component" value="Chromosome 7"/>
</dbReference>
<evidence type="ECO:0000313" key="2">
    <source>
        <dbReference type="Proteomes" id="UP000298652"/>
    </source>
</evidence>
<sequence length="77" mass="8454">MVALCQGVRWFDGSSLMITLLMTSPPPWQAPPPGKSHCDYATLPPLIQHWPGGPGPAVALLRVLEAGWRARHEPVCW</sequence>
<evidence type="ECO:0000313" key="1">
    <source>
        <dbReference type="EMBL" id="TKW04326.1"/>
    </source>
</evidence>